<protein>
    <submittedName>
        <fullName evidence="2">Uncharacterized protein</fullName>
    </submittedName>
</protein>
<evidence type="ECO:0000256" key="1">
    <source>
        <dbReference type="SAM" id="Phobius"/>
    </source>
</evidence>
<feature type="transmembrane region" description="Helical" evidence="1">
    <location>
        <begin position="38"/>
        <end position="60"/>
    </location>
</feature>
<proteinExistence type="predicted"/>
<organism evidence="2 3">
    <name type="scientific">Paenibacillus algicola</name>
    <dbReference type="NCBI Taxonomy" id="2565926"/>
    <lineage>
        <taxon>Bacteria</taxon>
        <taxon>Bacillati</taxon>
        <taxon>Bacillota</taxon>
        <taxon>Bacilli</taxon>
        <taxon>Bacillales</taxon>
        <taxon>Paenibacillaceae</taxon>
        <taxon>Paenibacillus</taxon>
    </lineage>
</organism>
<evidence type="ECO:0000313" key="2">
    <source>
        <dbReference type="EMBL" id="QCT02405.1"/>
    </source>
</evidence>
<sequence length="128" mass="15132">MKSVLKVWIIITFLISIFSIAIFWPRYVDNEFPLFSDIMMILVFLPSFFILFFSIFSFIINQWFIKKTGLKLCTSAVLYSMSYYSLYVIFDDIWSVNMRFMLISLTSLAGLIHYMITYGLMFKGIKNS</sequence>
<reference evidence="2 3" key="1">
    <citation type="submission" date="2019-05" db="EMBL/GenBank/DDBJ databases">
        <authorList>
            <person name="Chen C."/>
        </authorList>
    </citation>
    <scope>NUCLEOTIDE SEQUENCE [LARGE SCALE GENOMIC DNA]</scope>
    <source>
        <strain evidence="2 3">HB172198</strain>
    </source>
</reference>
<gene>
    <name evidence="2" type="ORF">E6C60_1690</name>
</gene>
<dbReference type="Proteomes" id="UP000300879">
    <property type="component" value="Chromosome"/>
</dbReference>
<dbReference type="EMBL" id="CP040396">
    <property type="protein sequence ID" value="QCT02405.1"/>
    <property type="molecule type" value="Genomic_DNA"/>
</dbReference>
<evidence type="ECO:0000313" key="3">
    <source>
        <dbReference type="Proteomes" id="UP000300879"/>
    </source>
</evidence>
<feature type="transmembrane region" description="Helical" evidence="1">
    <location>
        <begin position="102"/>
        <end position="122"/>
    </location>
</feature>
<dbReference type="KEGG" id="palo:E6C60_1690"/>
<feature type="transmembrane region" description="Helical" evidence="1">
    <location>
        <begin position="72"/>
        <end position="90"/>
    </location>
</feature>
<keyword evidence="1" id="KW-0472">Membrane</keyword>
<name>A0A4P8XJ52_9BACL</name>
<keyword evidence="3" id="KW-1185">Reference proteome</keyword>
<keyword evidence="1" id="KW-1133">Transmembrane helix</keyword>
<accession>A0A4P8XJ52</accession>
<dbReference type="AlphaFoldDB" id="A0A4P8XJ52"/>
<keyword evidence="1" id="KW-0812">Transmembrane</keyword>
<feature type="transmembrane region" description="Helical" evidence="1">
    <location>
        <begin position="7"/>
        <end position="26"/>
    </location>
</feature>